<gene>
    <name evidence="1" type="ORF">AAIA72_11250</name>
</gene>
<dbReference type="EMBL" id="CP154858">
    <property type="protein sequence ID" value="XDT71379.1"/>
    <property type="molecule type" value="Genomic_DNA"/>
</dbReference>
<dbReference type="KEGG" id="tcd:AAIA72_11250"/>
<protein>
    <recommendedName>
        <fullName evidence="2">Macroglobulin domain-containing protein</fullName>
    </recommendedName>
</protein>
<sequence length="363" mass="39811">MKRFIPLLLAVIVAAVFVAYYRQQPGEVWAGPAKMPLSGLPPDAKQSQSVNAIAGTSRPPGTVRQAKPPTEVVMRHQMQAIATAWLASTQFPPYSVPLDTHNTAYVAPRKGQALTLPLADGSTVNWRVDKYIFVAPEAVTGHIEVSGGRVDGLPEVQLSAGSARFSASVEGAGQGRFRFVWQPSPDGIKAVAGEIVVHVHMTLQGKPFDFESRIQYQDPVAFVRAVGEPKVEAVNWVIPAYVEARRPGRYVLRANLLTEQGVPVAHLFSQQDLQGGRAEMLLRAHISVLKLAGETPAYILEGWQIYRKPLPGEKTLWGSSEMGRVRVRAFPLTDYIDEGWRDPKAAERQAFFERMAGGLSQDP</sequence>
<dbReference type="AlphaFoldDB" id="A0AB39USW8"/>
<evidence type="ECO:0000313" key="1">
    <source>
        <dbReference type="EMBL" id="XDT71379.1"/>
    </source>
</evidence>
<name>A0AB39USW8_9GAMM</name>
<dbReference type="RefSeq" id="WP_369600414.1">
    <property type="nucleotide sequence ID" value="NZ_CP154858.1"/>
</dbReference>
<evidence type="ECO:0008006" key="2">
    <source>
        <dbReference type="Google" id="ProtNLM"/>
    </source>
</evidence>
<organism evidence="1">
    <name type="scientific">Thermohahella caldifontis</name>
    <dbReference type="NCBI Taxonomy" id="3142973"/>
    <lineage>
        <taxon>Bacteria</taxon>
        <taxon>Pseudomonadati</taxon>
        <taxon>Pseudomonadota</taxon>
        <taxon>Gammaproteobacteria</taxon>
        <taxon>Oceanospirillales</taxon>
        <taxon>Hahellaceae</taxon>
        <taxon>Thermohahella</taxon>
    </lineage>
</organism>
<reference evidence="1" key="1">
    <citation type="submission" date="2024-05" db="EMBL/GenBank/DDBJ databases">
        <title>Genome sequencing of novel strain.</title>
        <authorList>
            <person name="Ganbat D."/>
            <person name="Ganbat S."/>
            <person name="Lee S.-J."/>
        </authorList>
    </citation>
    <scope>NUCLEOTIDE SEQUENCE</scope>
    <source>
        <strain evidence="1">SMD15-11</strain>
    </source>
</reference>
<proteinExistence type="predicted"/>
<accession>A0AB39USW8</accession>